<keyword evidence="5" id="KW-1185">Reference proteome</keyword>
<dbReference type="Gene3D" id="1.10.357.10">
    <property type="entry name" value="Tetracycline Repressor, domain 2"/>
    <property type="match status" value="1"/>
</dbReference>
<organism evidence="4 5">
    <name type="scientific">Hydrogenoanaerobacterium saccharovorans</name>
    <dbReference type="NCBI Taxonomy" id="474960"/>
    <lineage>
        <taxon>Bacteria</taxon>
        <taxon>Bacillati</taxon>
        <taxon>Bacillota</taxon>
        <taxon>Clostridia</taxon>
        <taxon>Eubacteriales</taxon>
        <taxon>Oscillospiraceae</taxon>
        <taxon>Hydrogenoanaerobacterium</taxon>
    </lineage>
</organism>
<dbReference type="EMBL" id="FOCG01000001">
    <property type="protein sequence ID" value="SEM83158.1"/>
    <property type="molecule type" value="Genomic_DNA"/>
</dbReference>
<dbReference type="AlphaFoldDB" id="A0A1H8BM78"/>
<dbReference type="RefSeq" id="WP_092753995.1">
    <property type="nucleotide sequence ID" value="NZ_FOCG01000001.1"/>
</dbReference>
<dbReference type="InterPro" id="IPR001647">
    <property type="entry name" value="HTH_TetR"/>
</dbReference>
<proteinExistence type="predicted"/>
<dbReference type="Pfam" id="PF14278">
    <property type="entry name" value="TetR_C_8"/>
    <property type="match status" value="1"/>
</dbReference>
<dbReference type="InterPro" id="IPR050624">
    <property type="entry name" value="HTH-type_Tx_Regulator"/>
</dbReference>
<evidence type="ECO:0000259" key="3">
    <source>
        <dbReference type="PROSITE" id="PS50977"/>
    </source>
</evidence>
<protein>
    <submittedName>
        <fullName evidence="4">Transcriptional regulator, TetR family</fullName>
    </submittedName>
</protein>
<dbReference type="OrthoDB" id="9810250at2"/>
<dbReference type="GO" id="GO:0003677">
    <property type="term" value="F:DNA binding"/>
    <property type="evidence" value="ECO:0007669"/>
    <property type="project" value="UniProtKB-UniRule"/>
</dbReference>
<dbReference type="InterPro" id="IPR009057">
    <property type="entry name" value="Homeodomain-like_sf"/>
</dbReference>
<dbReference type="PANTHER" id="PTHR43479">
    <property type="entry name" value="ACREF/ENVCD OPERON REPRESSOR-RELATED"/>
    <property type="match status" value="1"/>
</dbReference>
<dbReference type="InterPro" id="IPR039532">
    <property type="entry name" value="TetR_C_Firmicutes"/>
</dbReference>
<feature type="domain" description="HTH tetR-type" evidence="3">
    <location>
        <begin position="10"/>
        <end position="70"/>
    </location>
</feature>
<name>A0A1H8BM78_9FIRM</name>
<dbReference type="PANTHER" id="PTHR43479:SF11">
    <property type="entry name" value="ACREF_ENVCD OPERON REPRESSOR-RELATED"/>
    <property type="match status" value="1"/>
</dbReference>
<feature type="DNA-binding region" description="H-T-H motif" evidence="2">
    <location>
        <begin position="33"/>
        <end position="52"/>
    </location>
</feature>
<evidence type="ECO:0000256" key="2">
    <source>
        <dbReference type="PROSITE-ProRule" id="PRU00335"/>
    </source>
</evidence>
<evidence type="ECO:0000256" key="1">
    <source>
        <dbReference type="ARBA" id="ARBA00023125"/>
    </source>
</evidence>
<dbReference type="STRING" id="474960.SAMN05216180_1951"/>
<dbReference type="Proteomes" id="UP000199158">
    <property type="component" value="Unassembled WGS sequence"/>
</dbReference>
<sequence length="184" mass="21935">MKDTQNPIALRSKEWLTNALLELMKNKPFRNISISEIAEKADLSRRTFYRSFSSKEEVICFYLQTIWRTGVLKLSTDEDYSYYHTIRWYLELWYEHREQALLLYRNDLLSLLLQEYNHLFREVYLMRKGNYPLAKQSEAMKYALSYSAGGLLNVLWQWASEGMQKSPEEVANLLMVAIQLPDRE</sequence>
<dbReference type="SUPFAM" id="SSF46689">
    <property type="entry name" value="Homeodomain-like"/>
    <property type="match status" value="1"/>
</dbReference>
<evidence type="ECO:0000313" key="4">
    <source>
        <dbReference type="EMBL" id="SEM83158.1"/>
    </source>
</evidence>
<accession>A0A1H8BM78</accession>
<gene>
    <name evidence="4" type="ORF">SAMN05216180_1951</name>
</gene>
<evidence type="ECO:0000313" key="5">
    <source>
        <dbReference type="Proteomes" id="UP000199158"/>
    </source>
</evidence>
<dbReference type="PROSITE" id="PS50977">
    <property type="entry name" value="HTH_TETR_2"/>
    <property type="match status" value="1"/>
</dbReference>
<dbReference type="Pfam" id="PF00440">
    <property type="entry name" value="TetR_N"/>
    <property type="match status" value="1"/>
</dbReference>
<reference evidence="4 5" key="1">
    <citation type="submission" date="2016-10" db="EMBL/GenBank/DDBJ databases">
        <authorList>
            <person name="de Groot N.N."/>
        </authorList>
    </citation>
    <scope>NUCLEOTIDE SEQUENCE [LARGE SCALE GENOMIC DNA]</scope>
    <source>
        <strain evidence="4 5">CGMCC 1.5070</strain>
    </source>
</reference>
<keyword evidence="1 2" id="KW-0238">DNA-binding</keyword>